<feature type="region of interest" description="Disordered" evidence="1">
    <location>
        <begin position="518"/>
        <end position="540"/>
    </location>
</feature>
<name>I1R4D7_ORYGL</name>
<dbReference type="STRING" id="4538.I1R4D7"/>
<dbReference type="PANTHER" id="PTHR31325">
    <property type="entry name" value="OS01G0798800 PROTEIN-RELATED"/>
    <property type="match status" value="1"/>
</dbReference>
<reference evidence="4 5" key="2">
    <citation type="submission" date="2018-04" db="EMBL/GenBank/DDBJ databases">
        <title>OglaRS2 (Oryza glaberrima Reference Sequence Version 2).</title>
        <authorList>
            <person name="Zhang J."/>
            <person name="Kudrna D."/>
            <person name="Lee S."/>
            <person name="Talag J."/>
            <person name="Rajasekar S."/>
            <person name="Wing R.A."/>
        </authorList>
    </citation>
    <scope>NUCLEOTIDE SEQUENCE [LARGE SCALE GENOMIC DNA]</scope>
    <source>
        <strain evidence="4 5">cv. IRGC 96717</strain>
    </source>
</reference>
<proteinExistence type="predicted"/>
<protein>
    <recommendedName>
        <fullName evidence="3">DUF4220 domain-containing protein</fullName>
    </recommendedName>
</protein>
<dbReference type="OMA" id="DKERCGA"/>
<dbReference type="eggNOG" id="ENOG502QSWW">
    <property type="taxonomic scope" value="Eukaryota"/>
</dbReference>
<dbReference type="Proteomes" id="UP000007306">
    <property type="component" value="Chromosome 12"/>
</dbReference>
<reference evidence="4" key="1">
    <citation type="submission" date="2015-06" db="UniProtKB">
        <authorList>
            <consortium name="EnsemblPlants"/>
        </authorList>
    </citation>
    <scope>IDENTIFICATION</scope>
</reference>
<evidence type="ECO:0000313" key="4">
    <source>
        <dbReference type="EnsemblPlants" id="ORGLA12G0039300.1"/>
    </source>
</evidence>
<accession>I1R4D7</accession>
<dbReference type="InterPro" id="IPR025315">
    <property type="entry name" value="DUF4220"/>
</dbReference>
<dbReference type="EnsemblPlants" id="ORGLA12G0039300.1">
    <property type="protein sequence ID" value="ORGLA12G0039300.1"/>
    <property type="gene ID" value="ORGLA12G0039300"/>
</dbReference>
<feature type="transmembrane region" description="Helical" evidence="2">
    <location>
        <begin position="108"/>
        <end position="125"/>
    </location>
</feature>
<dbReference type="Gramene" id="ORGLA12G0039300.1">
    <property type="protein sequence ID" value="ORGLA12G0039300.1"/>
    <property type="gene ID" value="ORGLA12G0039300"/>
</dbReference>
<dbReference type="Pfam" id="PF13968">
    <property type="entry name" value="DUF4220"/>
    <property type="match status" value="1"/>
</dbReference>
<dbReference type="HOGENOM" id="CLU_008762_3_0_1"/>
<evidence type="ECO:0000259" key="3">
    <source>
        <dbReference type="Pfam" id="PF13968"/>
    </source>
</evidence>
<feature type="transmembrane region" description="Helical" evidence="2">
    <location>
        <begin position="131"/>
        <end position="153"/>
    </location>
</feature>
<evidence type="ECO:0000256" key="1">
    <source>
        <dbReference type="SAM" id="MobiDB-lite"/>
    </source>
</evidence>
<keyword evidence="2" id="KW-0472">Membrane</keyword>
<feature type="domain" description="DUF4220" evidence="3">
    <location>
        <begin position="106"/>
        <end position="284"/>
    </location>
</feature>
<keyword evidence="2" id="KW-1133">Transmembrane helix</keyword>
<feature type="transmembrane region" description="Helical" evidence="2">
    <location>
        <begin position="56"/>
        <end position="76"/>
    </location>
</feature>
<evidence type="ECO:0000313" key="5">
    <source>
        <dbReference type="Proteomes" id="UP000007306"/>
    </source>
</evidence>
<sequence length="553" mass="62110">MRAQQRAGKKRGRGEEAGTAAGGVERARQRWRESGREAVGMAGAVGRAAGESGSGAAALVMLQLFTAGVFVVLVDLHECSRRSSGRRRVAGNYDGAGGLRKNMVRQHLLQTIFVLWLIVNTTRGHNMSYRVVTWAFWSLSVFKAAAMVAEFLVGRSNDVASRRRMGVEVIARYMEIEESLAAGDQPANPRTMKGYKYIFHGEATVAPMSRDGDILAQISSGKSVVTIDRVYPWIDDQVGYSEVEKDLARDICLAFTLYKLLKLRLYGYIHAAAGSQKAKDLIFARAFPGGYRLQQQLDDVHQDRVRLRALWWKEYMAPPKMNYWEDNLGEYVLLEGFNHRPWVWNLLSWLTLCLVEPRRQGQKRGRTKHLTREVSGAVLLSFKSSSGRLTNGISTLRRHGLSSRLGWACTFPNLTDQILVWHVVTTRCDWASGRGRSRRDDDHQNRLVARRLSNYCAYLVAFVPEMLPDPSYIAQQIFDTTVQQARDHFDGCRTTSSVLARLQEIQDKERCGARVRETSQLHHHREGGAARRPAQDGYGQRGAAVADAGRVLG</sequence>
<feature type="region of interest" description="Disordered" evidence="1">
    <location>
        <begin position="1"/>
        <end position="29"/>
    </location>
</feature>
<dbReference type="AlphaFoldDB" id="I1R4D7"/>
<organism evidence="4 5">
    <name type="scientific">Oryza glaberrima</name>
    <name type="common">African rice</name>
    <dbReference type="NCBI Taxonomy" id="4538"/>
    <lineage>
        <taxon>Eukaryota</taxon>
        <taxon>Viridiplantae</taxon>
        <taxon>Streptophyta</taxon>
        <taxon>Embryophyta</taxon>
        <taxon>Tracheophyta</taxon>
        <taxon>Spermatophyta</taxon>
        <taxon>Magnoliopsida</taxon>
        <taxon>Liliopsida</taxon>
        <taxon>Poales</taxon>
        <taxon>Poaceae</taxon>
        <taxon>BOP clade</taxon>
        <taxon>Oryzoideae</taxon>
        <taxon>Oryzeae</taxon>
        <taxon>Oryzinae</taxon>
        <taxon>Oryza</taxon>
    </lineage>
</organism>
<keyword evidence="2" id="KW-0812">Transmembrane</keyword>
<keyword evidence="5" id="KW-1185">Reference proteome</keyword>
<evidence type="ECO:0000256" key="2">
    <source>
        <dbReference type="SAM" id="Phobius"/>
    </source>
</evidence>